<name>A0AAD5UCB3_9FUNG</name>
<evidence type="ECO:0000313" key="3">
    <source>
        <dbReference type="EMBL" id="KAJ3254398.1"/>
    </source>
</evidence>
<dbReference type="Gene3D" id="3.90.550.20">
    <property type="match status" value="1"/>
</dbReference>
<feature type="transmembrane region" description="Helical" evidence="2">
    <location>
        <begin position="7"/>
        <end position="23"/>
    </location>
</feature>
<evidence type="ECO:0000256" key="2">
    <source>
        <dbReference type="SAM" id="Phobius"/>
    </source>
</evidence>
<proteinExistence type="inferred from homology"/>
<evidence type="ECO:0000256" key="1">
    <source>
        <dbReference type="ARBA" id="ARBA00009003"/>
    </source>
</evidence>
<dbReference type="SUPFAM" id="SSF53448">
    <property type="entry name" value="Nucleotide-diphospho-sugar transferases"/>
    <property type="match status" value="1"/>
</dbReference>
<dbReference type="PANTHER" id="PTHR46830">
    <property type="entry name" value="TRANSFERASE, PUTATIVE-RELATED"/>
    <property type="match status" value="1"/>
</dbReference>
<dbReference type="Pfam" id="PF04488">
    <property type="entry name" value="Gly_transf_sug"/>
    <property type="match status" value="1"/>
</dbReference>
<protein>
    <recommendedName>
        <fullName evidence="5">Alpha 1,4-glycosyltransferase domain-containing protein</fullName>
    </recommendedName>
</protein>
<gene>
    <name evidence="3" type="ORF">HK103_007192</name>
</gene>
<comment type="caution">
    <text evidence="3">The sequence shown here is derived from an EMBL/GenBank/DDBJ whole genome shotgun (WGS) entry which is preliminary data.</text>
</comment>
<evidence type="ECO:0008006" key="5">
    <source>
        <dbReference type="Google" id="ProtNLM"/>
    </source>
</evidence>
<accession>A0AAD5UCB3</accession>
<dbReference type="AlphaFoldDB" id="A0AAD5UCB3"/>
<comment type="similarity">
    <text evidence="1">Belongs to the glycosyltransferase 32 family.</text>
</comment>
<dbReference type="InterPro" id="IPR029044">
    <property type="entry name" value="Nucleotide-diphossugar_trans"/>
</dbReference>
<keyword evidence="2" id="KW-0472">Membrane</keyword>
<dbReference type="EMBL" id="JADGKB010000086">
    <property type="protein sequence ID" value="KAJ3254398.1"/>
    <property type="molecule type" value="Genomic_DNA"/>
</dbReference>
<dbReference type="Proteomes" id="UP001210925">
    <property type="component" value="Unassembled WGS sequence"/>
</dbReference>
<keyword evidence="2" id="KW-0812">Transmembrane</keyword>
<sequence>MRFPRLTIFRILIISVTLLYLTFNTKTFRNAGLFLTGKSKYNKCFIDPRTDSKIISTKDGPEMAALIEKECALVDPSVRDDCVIPNVVHLTIGRKFRFENYLSVKSIHDIIKPDMIFVHGDVFPMENELFARAIKEFKLELVLSRKGDTVYNITVTKGEHMSDIVRMETLIRYGGMYFDLDVFVLKDMKPFLKKENEFVIGYQNKESHFGLNNGLMLSKRCSRFMIWWYRNYQTMNPKDWDYHSVKLPLKLYDMNPANVLAVDKELLSDWHNLPMFQKKYDPEFWKDVRAIHSFYRPYRTLMEKNKKVVDFETVKDIDNNFGRWARFILYGGPPL</sequence>
<keyword evidence="2" id="KW-1133">Transmembrane helix</keyword>
<organism evidence="3 4">
    <name type="scientific">Boothiomyces macroporosus</name>
    <dbReference type="NCBI Taxonomy" id="261099"/>
    <lineage>
        <taxon>Eukaryota</taxon>
        <taxon>Fungi</taxon>
        <taxon>Fungi incertae sedis</taxon>
        <taxon>Chytridiomycota</taxon>
        <taxon>Chytridiomycota incertae sedis</taxon>
        <taxon>Chytridiomycetes</taxon>
        <taxon>Rhizophydiales</taxon>
        <taxon>Terramycetaceae</taxon>
        <taxon>Boothiomyces</taxon>
    </lineage>
</organism>
<dbReference type="PANTHER" id="PTHR46830:SF1">
    <property type="entry name" value="ALPHA-1,4-N-ACETYLGLUCOSAMINYLTRANSFERASE"/>
    <property type="match status" value="1"/>
</dbReference>
<reference evidence="3" key="1">
    <citation type="submission" date="2020-05" db="EMBL/GenBank/DDBJ databases">
        <title>Phylogenomic resolution of chytrid fungi.</title>
        <authorList>
            <person name="Stajich J.E."/>
            <person name="Amses K."/>
            <person name="Simmons R."/>
            <person name="Seto K."/>
            <person name="Myers J."/>
            <person name="Bonds A."/>
            <person name="Quandt C.A."/>
            <person name="Barry K."/>
            <person name="Liu P."/>
            <person name="Grigoriev I."/>
            <person name="Longcore J.E."/>
            <person name="James T.Y."/>
        </authorList>
    </citation>
    <scope>NUCLEOTIDE SEQUENCE</scope>
    <source>
        <strain evidence="3">PLAUS21</strain>
    </source>
</reference>
<keyword evidence="4" id="KW-1185">Reference proteome</keyword>
<evidence type="ECO:0000313" key="4">
    <source>
        <dbReference type="Proteomes" id="UP001210925"/>
    </source>
</evidence>
<dbReference type="InterPro" id="IPR007577">
    <property type="entry name" value="GlycoTrfase_DXD_sugar-bd_CS"/>
</dbReference>